<evidence type="ECO:0000313" key="1">
    <source>
        <dbReference type="EMBL" id="MDO1584740.1"/>
    </source>
</evidence>
<reference evidence="1" key="1">
    <citation type="journal article" date="2015" name="Int. J. Syst. Evol. Microbiol.">
        <title>Rhizobium oryzicola sp. nov., potential plant-growth-promoting endophytic bacteria isolated from rice roots.</title>
        <authorList>
            <person name="Zhang X.X."/>
            <person name="Gao J.S."/>
            <person name="Cao Y.H."/>
            <person name="Sheirdil R.A."/>
            <person name="Wang X.C."/>
            <person name="Zhang L."/>
        </authorList>
    </citation>
    <scope>NUCLEOTIDE SEQUENCE</scope>
    <source>
        <strain evidence="1">05753</strain>
    </source>
</reference>
<organism evidence="1 2">
    <name type="scientific">Rhizobium oryzicola</name>
    <dbReference type="NCBI Taxonomy" id="1232668"/>
    <lineage>
        <taxon>Bacteria</taxon>
        <taxon>Pseudomonadati</taxon>
        <taxon>Pseudomonadota</taxon>
        <taxon>Alphaproteobacteria</taxon>
        <taxon>Hyphomicrobiales</taxon>
        <taxon>Rhizobiaceae</taxon>
        <taxon>Rhizobium/Agrobacterium group</taxon>
        <taxon>Rhizobium</taxon>
    </lineage>
</organism>
<dbReference type="RefSeq" id="WP_302079003.1">
    <property type="nucleotide sequence ID" value="NZ_JAUKWQ010000010.1"/>
</dbReference>
<comment type="caution">
    <text evidence="1">The sequence shown here is derived from an EMBL/GenBank/DDBJ whole genome shotgun (WGS) entry which is preliminary data.</text>
</comment>
<accession>A0ABT8T2E9</accession>
<name>A0ABT8T2E9_9HYPH</name>
<proteinExistence type="predicted"/>
<dbReference type="Proteomes" id="UP001169006">
    <property type="component" value="Unassembled WGS sequence"/>
</dbReference>
<reference evidence="1" key="2">
    <citation type="submission" date="2023-07" db="EMBL/GenBank/DDBJ databases">
        <authorList>
            <person name="Sun H."/>
        </authorList>
    </citation>
    <scope>NUCLEOTIDE SEQUENCE</scope>
    <source>
        <strain evidence="1">05753</strain>
    </source>
</reference>
<dbReference type="EMBL" id="JAUKWQ010000010">
    <property type="protein sequence ID" value="MDO1584740.1"/>
    <property type="molecule type" value="Genomic_DNA"/>
</dbReference>
<gene>
    <name evidence="1" type="primary">lptE</name>
    <name evidence="1" type="ORF">Q2T52_21855</name>
</gene>
<dbReference type="Gene3D" id="3.30.160.150">
    <property type="entry name" value="Lipoprotein like domain"/>
    <property type="match status" value="1"/>
</dbReference>
<keyword evidence="2" id="KW-1185">Reference proteome</keyword>
<evidence type="ECO:0000313" key="2">
    <source>
        <dbReference type="Proteomes" id="UP001169006"/>
    </source>
</evidence>
<protein>
    <submittedName>
        <fullName evidence="1">LPS assembly lipoprotein LptE</fullName>
    </submittedName>
</protein>
<sequence>MSYEISPAFRRAIRLVTILAASATIAGCQVKPLYSTSTGVAPKLASVEFSQASDRVTQLVRNHLIFLASGGAGEPVKSDYFVQLSVASARADVLDEETSANFIPGRVTLTGSYTLTHKIDGKVIRSATRKVTSLVDVGPQQFAKLRAYRDAEDRAGRELAEFIRADIAAALSR</sequence>
<keyword evidence="1" id="KW-0449">Lipoprotein</keyword>